<comment type="caution">
    <text evidence="1">The sequence shown here is derived from an EMBL/GenBank/DDBJ whole genome shotgun (WGS) entry which is preliminary data.</text>
</comment>
<sequence length="65" mass="7916">MEKTAFTDLIFQEKKTFSGFPRYTKRRPTKRTPFFIMLISGYYFHDPYKYIFYSALFTLSFSNET</sequence>
<dbReference type="EMBL" id="JOKM01000018">
    <property type="protein sequence ID" value="KGB25402.1"/>
    <property type="molecule type" value="Genomic_DNA"/>
</dbReference>
<proteinExistence type="predicted"/>
<evidence type="ECO:0000313" key="2">
    <source>
        <dbReference type="Proteomes" id="UP000029448"/>
    </source>
</evidence>
<dbReference type="STRING" id="104102.AtDm6_0597"/>
<gene>
    <name evidence="1" type="ORF">AtDm6_0597</name>
</gene>
<dbReference type="AlphaFoldDB" id="A0A094YVF9"/>
<dbReference type="Proteomes" id="UP000029448">
    <property type="component" value="Unassembled WGS sequence"/>
</dbReference>
<protein>
    <submittedName>
        <fullName evidence="1">Uncharacterized protein</fullName>
    </submittedName>
</protein>
<accession>A0A094YVF9</accession>
<reference evidence="1 2" key="1">
    <citation type="submission" date="2014-06" db="EMBL/GenBank/DDBJ databases">
        <title>Functional and comparative genomic analyses of the Drosophila gut microbiota identify candidate symbiosis factors.</title>
        <authorList>
            <person name="Newell P.D."/>
            <person name="Chaston J.M."/>
            <person name="Douglas A.E."/>
        </authorList>
    </citation>
    <scope>NUCLEOTIDE SEQUENCE [LARGE SCALE GENOMIC DNA]</scope>
    <source>
        <strain evidence="1 2">DmCS_006</strain>
    </source>
</reference>
<evidence type="ECO:0000313" key="1">
    <source>
        <dbReference type="EMBL" id="KGB25402.1"/>
    </source>
</evidence>
<organism evidence="1 2">
    <name type="scientific">Acetobacter tropicalis</name>
    <dbReference type="NCBI Taxonomy" id="104102"/>
    <lineage>
        <taxon>Bacteria</taxon>
        <taxon>Pseudomonadati</taxon>
        <taxon>Pseudomonadota</taxon>
        <taxon>Alphaproteobacteria</taxon>
        <taxon>Acetobacterales</taxon>
        <taxon>Acetobacteraceae</taxon>
        <taxon>Acetobacter</taxon>
    </lineage>
</organism>
<name>A0A094YVF9_9PROT</name>
<keyword evidence="2" id="KW-1185">Reference proteome</keyword>